<keyword evidence="1" id="KW-0472">Membrane</keyword>
<reference evidence="2 3" key="1">
    <citation type="submission" date="2016-09" db="EMBL/GenBank/DDBJ databases">
        <title>The draft genome of Dichanthelium oligosanthes: A C3 panicoid grass species.</title>
        <authorList>
            <person name="Studer A.J."/>
            <person name="Schnable J.C."/>
            <person name="Brutnell T.P."/>
        </authorList>
    </citation>
    <scope>NUCLEOTIDE SEQUENCE [LARGE SCALE GENOMIC DNA]</scope>
    <source>
        <strain evidence="3">cv. Kellogg 1175</strain>
        <tissue evidence="2">Leaf</tissue>
    </source>
</reference>
<accession>A0A1E5VK15</accession>
<evidence type="ECO:0008006" key="4">
    <source>
        <dbReference type="Google" id="ProtNLM"/>
    </source>
</evidence>
<dbReference type="EMBL" id="LWDX02037212">
    <property type="protein sequence ID" value="OEL25447.1"/>
    <property type="molecule type" value="Genomic_DNA"/>
</dbReference>
<keyword evidence="1" id="KW-0812">Transmembrane</keyword>
<keyword evidence="1" id="KW-1133">Transmembrane helix</keyword>
<dbReference type="OrthoDB" id="693965at2759"/>
<protein>
    <recommendedName>
        <fullName evidence="4">Late embryogenesis abundant protein LEA-2 subgroup domain-containing protein</fullName>
    </recommendedName>
</protein>
<keyword evidence="3" id="KW-1185">Reference proteome</keyword>
<proteinExistence type="predicted"/>
<dbReference type="Proteomes" id="UP000095767">
    <property type="component" value="Unassembled WGS sequence"/>
</dbReference>
<gene>
    <name evidence="2" type="ORF">BAE44_0013531</name>
</gene>
<sequence length="129" mass="13945">MDDAAAWCLCCAVKSFFGCLACCSVSICGLFIGVVLICVLVPAFGVVYPVRATVRDVSVSHLALAGPNVTVLAYDLSFTVALRNRNWAMRAEHARRSTPSSCSRGGAWKAPGWRTWEGAWSRNTRKSST</sequence>
<dbReference type="AlphaFoldDB" id="A0A1E5VK15"/>
<evidence type="ECO:0000256" key="1">
    <source>
        <dbReference type="SAM" id="Phobius"/>
    </source>
</evidence>
<dbReference type="STRING" id="888268.A0A1E5VK15"/>
<comment type="caution">
    <text evidence="2">The sequence shown here is derived from an EMBL/GenBank/DDBJ whole genome shotgun (WGS) entry which is preliminary data.</text>
</comment>
<feature type="transmembrane region" description="Helical" evidence="1">
    <location>
        <begin position="31"/>
        <end position="50"/>
    </location>
</feature>
<name>A0A1E5VK15_9POAL</name>
<evidence type="ECO:0000313" key="3">
    <source>
        <dbReference type="Proteomes" id="UP000095767"/>
    </source>
</evidence>
<evidence type="ECO:0000313" key="2">
    <source>
        <dbReference type="EMBL" id="OEL25447.1"/>
    </source>
</evidence>
<organism evidence="2 3">
    <name type="scientific">Dichanthelium oligosanthes</name>
    <dbReference type="NCBI Taxonomy" id="888268"/>
    <lineage>
        <taxon>Eukaryota</taxon>
        <taxon>Viridiplantae</taxon>
        <taxon>Streptophyta</taxon>
        <taxon>Embryophyta</taxon>
        <taxon>Tracheophyta</taxon>
        <taxon>Spermatophyta</taxon>
        <taxon>Magnoliopsida</taxon>
        <taxon>Liliopsida</taxon>
        <taxon>Poales</taxon>
        <taxon>Poaceae</taxon>
        <taxon>PACMAD clade</taxon>
        <taxon>Panicoideae</taxon>
        <taxon>Panicodae</taxon>
        <taxon>Paniceae</taxon>
        <taxon>Dichantheliinae</taxon>
        <taxon>Dichanthelium</taxon>
    </lineage>
</organism>